<reference evidence="1 2" key="1">
    <citation type="submission" date="2024-03" db="EMBL/GenBank/DDBJ databases">
        <title>A high-quality draft genome sequence of Diaporthe vaccinii, a causative agent of upright dieback and viscid rot disease in cranberry plants.</title>
        <authorList>
            <person name="Sarrasin M."/>
            <person name="Lang B.F."/>
            <person name="Burger G."/>
        </authorList>
    </citation>
    <scope>NUCLEOTIDE SEQUENCE [LARGE SCALE GENOMIC DNA]</scope>
    <source>
        <strain evidence="1 2">IS7</strain>
    </source>
</reference>
<evidence type="ECO:0008006" key="3">
    <source>
        <dbReference type="Google" id="ProtNLM"/>
    </source>
</evidence>
<protein>
    <recommendedName>
        <fullName evidence="3">Heterokaryon incompatibility domain-containing protein</fullName>
    </recommendedName>
</protein>
<dbReference type="PANTHER" id="PTHR24148:SF73">
    <property type="entry name" value="HET DOMAIN PROTEIN (AFU_ORTHOLOGUE AFUA_8G01020)"/>
    <property type="match status" value="1"/>
</dbReference>
<keyword evidence="2" id="KW-1185">Reference proteome</keyword>
<gene>
    <name evidence="1" type="ORF">FJTKL_13159</name>
</gene>
<evidence type="ECO:0000313" key="1">
    <source>
        <dbReference type="EMBL" id="KAL2279790.1"/>
    </source>
</evidence>
<dbReference type="InterPro" id="IPR052895">
    <property type="entry name" value="HetReg/Transcr_Mod"/>
</dbReference>
<evidence type="ECO:0000313" key="2">
    <source>
        <dbReference type="Proteomes" id="UP001600888"/>
    </source>
</evidence>
<dbReference type="Proteomes" id="UP001600888">
    <property type="component" value="Unassembled WGS sequence"/>
</dbReference>
<organism evidence="1 2">
    <name type="scientific">Diaporthe vaccinii</name>
    <dbReference type="NCBI Taxonomy" id="105482"/>
    <lineage>
        <taxon>Eukaryota</taxon>
        <taxon>Fungi</taxon>
        <taxon>Dikarya</taxon>
        <taxon>Ascomycota</taxon>
        <taxon>Pezizomycotina</taxon>
        <taxon>Sordariomycetes</taxon>
        <taxon>Sordariomycetidae</taxon>
        <taxon>Diaporthales</taxon>
        <taxon>Diaporthaceae</taxon>
        <taxon>Diaporthe</taxon>
        <taxon>Diaporthe eres species complex</taxon>
    </lineage>
</organism>
<name>A0ABR4EBM1_9PEZI</name>
<proteinExistence type="predicted"/>
<accession>A0ABR4EBM1</accession>
<sequence>MAGHYLSWRRRHNGESAKIAFDVIRDYNRIAAKYMDESRIADGSWWSPEEEDGGYGPVTADRLRHAVKIVEKPWFGRVWVFQEVGLSNNALLAYGGSTINFTEVMDLVEAWGQAGNDFPGISFNSGWISSFFSNIWATYSASIDQSWYRSSFILTTSARHAMRRKMPEFLDVLFKARQMQKATDPRDFVYAFLGHPLARSEDGELLVEADYTITISELRLRLFSRLTQRSLRFLGLTWHKTSADLLEGPSWCPHLDTRRSHAINDRYDASRGEYLLIPAGEHRARVNSSCLEASVYIVDTVLFCGEIAGGHEDASYGPTERMLSAQSSLAEEYWAVLEATESRNGLAYPDKALAFASTLLHSRDGEDHASTAKSFGDFCRDHCPVIQTYLDKHEWLDQWASAKAFIPFIPRSGSSINGERFFTTTKGYCGTSTPLVEPGDLICIIPSVQTPLVIRPVEGKDKTFRMIGSSYVYGMMYGEVFQTSEPGRSPPEVLVARFV</sequence>
<comment type="caution">
    <text evidence="1">The sequence shown here is derived from an EMBL/GenBank/DDBJ whole genome shotgun (WGS) entry which is preliminary data.</text>
</comment>
<dbReference type="Pfam" id="PF26639">
    <property type="entry name" value="Het-6_barrel"/>
    <property type="match status" value="1"/>
</dbReference>
<dbReference type="EMBL" id="JBAWTH010000072">
    <property type="protein sequence ID" value="KAL2279790.1"/>
    <property type="molecule type" value="Genomic_DNA"/>
</dbReference>
<dbReference type="PANTHER" id="PTHR24148">
    <property type="entry name" value="ANKYRIN REPEAT DOMAIN-CONTAINING PROTEIN 39 HOMOLOG-RELATED"/>
    <property type="match status" value="1"/>
</dbReference>